<feature type="non-terminal residue" evidence="2">
    <location>
        <position position="116"/>
    </location>
</feature>
<dbReference type="InterPro" id="IPR019546">
    <property type="entry name" value="TAT_signal_bac_arc"/>
</dbReference>
<dbReference type="InterPro" id="IPR006311">
    <property type="entry name" value="TAT_signal"/>
</dbReference>
<dbReference type="AlphaFoldDB" id="A0A352IQJ4"/>
<protein>
    <submittedName>
        <fullName evidence="2">Nitrate ABC transporter substrate-binding protein</fullName>
    </submittedName>
</protein>
<gene>
    <name evidence="2" type="ORF">DC045_05245</name>
</gene>
<evidence type="ECO:0000313" key="3">
    <source>
        <dbReference type="Proteomes" id="UP000263489"/>
    </source>
</evidence>
<dbReference type="Proteomes" id="UP000263489">
    <property type="component" value="Unassembled WGS sequence"/>
</dbReference>
<evidence type="ECO:0000256" key="1">
    <source>
        <dbReference type="ARBA" id="ARBA00022729"/>
    </source>
</evidence>
<dbReference type="PROSITE" id="PS51318">
    <property type="entry name" value="TAT"/>
    <property type="match status" value="1"/>
</dbReference>
<dbReference type="EMBL" id="DNNA01000081">
    <property type="protein sequence ID" value="HBC33727.1"/>
    <property type="molecule type" value="Genomic_DNA"/>
</dbReference>
<dbReference type="NCBIfam" id="TIGR01409">
    <property type="entry name" value="TAT_signal_seq"/>
    <property type="match status" value="1"/>
</dbReference>
<keyword evidence="1" id="KW-0732">Signal</keyword>
<comment type="caution">
    <text evidence="2">The sequence shown here is derived from an EMBL/GenBank/DDBJ whole genome shotgun (WGS) entry which is preliminary data.</text>
</comment>
<name>A0A352IQJ4_9GAMM</name>
<accession>A0A352IQJ4</accession>
<reference evidence="2 3" key="1">
    <citation type="journal article" date="2018" name="Nat. Biotechnol.">
        <title>A standardized bacterial taxonomy based on genome phylogeny substantially revises the tree of life.</title>
        <authorList>
            <person name="Parks D.H."/>
            <person name="Chuvochina M."/>
            <person name="Waite D.W."/>
            <person name="Rinke C."/>
            <person name="Skarshewski A."/>
            <person name="Chaumeil P.A."/>
            <person name="Hugenholtz P."/>
        </authorList>
    </citation>
    <scope>NUCLEOTIDE SEQUENCE [LARGE SCALE GENOMIC DNA]</scope>
    <source>
        <strain evidence="2">UBA9380</strain>
    </source>
</reference>
<evidence type="ECO:0000313" key="2">
    <source>
        <dbReference type="EMBL" id="HBC33727.1"/>
    </source>
</evidence>
<proteinExistence type="predicted"/>
<organism evidence="2 3">
    <name type="scientific">Marinobacter adhaerens</name>
    <dbReference type="NCBI Taxonomy" id="1033846"/>
    <lineage>
        <taxon>Bacteria</taxon>
        <taxon>Pseudomonadati</taxon>
        <taxon>Pseudomonadota</taxon>
        <taxon>Gammaproteobacteria</taxon>
        <taxon>Pseudomonadales</taxon>
        <taxon>Marinobacteraceae</taxon>
        <taxon>Marinobacter</taxon>
    </lineage>
</organism>
<sequence length="116" mass="12162">MTTKSLGNPFDGDKSLIHAKTCGCPECKPGDSTPSISLDLKPSAGQQAVADEHLDSEAMMDRAIEGAVVRSVFGHNEHSRRAFMKMMGAGTAAAVLGSVFPMEKAKAAVKESLGKL</sequence>